<evidence type="ECO:0000256" key="2">
    <source>
        <dbReference type="SAM" id="MobiDB-lite"/>
    </source>
</evidence>
<dbReference type="EMBL" id="QEAM01000038">
    <property type="protein sequence ID" value="TPX49189.1"/>
    <property type="molecule type" value="Genomic_DNA"/>
</dbReference>
<feature type="region of interest" description="Disordered" evidence="2">
    <location>
        <begin position="1"/>
        <end position="67"/>
    </location>
</feature>
<keyword evidence="3" id="KW-0472">Membrane</keyword>
<name>A0A507DBY0_9FUNG</name>
<sequence>MEKLPLPNNDATNISDGTVTATEAMLHAEKGVQSEAASSPPSSIRQRIPFTPIPEHEKAYPTGQYPTSGSIEAAIRHTLPPKPQRRYGFQLGFGKAGSIVQLSIALFAGVGAALFLANAMVVYEKEEHIRQLLGERRRLREELKNSTQSQGSNT</sequence>
<gene>
    <name evidence="4" type="ORF">SeLEV6574_g01625</name>
</gene>
<keyword evidence="1" id="KW-0175">Coiled coil</keyword>
<comment type="caution">
    <text evidence="4">The sequence shown here is derived from an EMBL/GenBank/DDBJ whole genome shotgun (WGS) entry which is preliminary data.</text>
</comment>
<evidence type="ECO:0000256" key="1">
    <source>
        <dbReference type="SAM" id="Coils"/>
    </source>
</evidence>
<feature type="compositionally biased region" description="Polar residues" evidence="2">
    <location>
        <begin position="9"/>
        <end position="21"/>
    </location>
</feature>
<dbReference type="VEuPathDB" id="FungiDB:SeMB42_g04341"/>
<feature type="coiled-coil region" evidence="1">
    <location>
        <begin position="122"/>
        <end position="149"/>
    </location>
</feature>
<keyword evidence="3" id="KW-1133">Transmembrane helix</keyword>
<evidence type="ECO:0000313" key="5">
    <source>
        <dbReference type="Proteomes" id="UP000320475"/>
    </source>
</evidence>
<dbReference type="OrthoDB" id="10490716at2759"/>
<organism evidence="4 5">
    <name type="scientific">Synchytrium endobioticum</name>
    <dbReference type="NCBI Taxonomy" id="286115"/>
    <lineage>
        <taxon>Eukaryota</taxon>
        <taxon>Fungi</taxon>
        <taxon>Fungi incertae sedis</taxon>
        <taxon>Chytridiomycota</taxon>
        <taxon>Chytridiomycota incertae sedis</taxon>
        <taxon>Chytridiomycetes</taxon>
        <taxon>Synchytriales</taxon>
        <taxon>Synchytriaceae</taxon>
        <taxon>Synchytrium</taxon>
    </lineage>
</organism>
<evidence type="ECO:0000256" key="3">
    <source>
        <dbReference type="SAM" id="Phobius"/>
    </source>
</evidence>
<dbReference type="Proteomes" id="UP000320475">
    <property type="component" value="Unassembled WGS sequence"/>
</dbReference>
<accession>A0A507DBY0</accession>
<feature type="transmembrane region" description="Helical" evidence="3">
    <location>
        <begin position="99"/>
        <end position="123"/>
    </location>
</feature>
<proteinExistence type="predicted"/>
<evidence type="ECO:0000313" key="4">
    <source>
        <dbReference type="EMBL" id="TPX49189.1"/>
    </source>
</evidence>
<keyword evidence="3" id="KW-0812">Transmembrane</keyword>
<protein>
    <submittedName>
        <fullName evidence="4">Uncharacterized protein</fullName>
    </submittedName>
</protein>
<reference evidence="4 5" key="1">
    <citation type="journal article" date="2019" name="Sci. Rep.">
        <title>Comparative genomics of chytrid fungi reveal insights into the obligate biotrophic and pathogenic lifestyle of Synchytrium endobioticum.</title>
        <authorList>
            <person name="van de Vossenberg B.T.L.H."/>
            <person name="Warris S."/>
            <person name="Nguyen H.D.T."/>
            <person name="van Gent-Pelzer M.P.E."/>
            <person name="Joly D.L."/>
            <person name="van de Geest H.C."/>
            <person name="Bonants P.J.M."/>
            <person name="Smith D.S."/>
            <person name="Levesque C.A."/>
            <person name="van der Lee T.A.J."/>
        </authorList>
    </citation>
    <scope>NUCLEOTIDE SEQUENCE [LARGE SCALE GENOMIC DNA]</scope>
    <source>
        <strain evidence="4 5">LEV6574</strain>
    </source>
</reference>
<dbReference type="AlphaFoldDB" id="A0A507DBY0"/>